<dbReference type="SUPFAM" id="SSF54427">
    <property type="entry name" value="NTF2-like"/>
    <property type="match status" value="1"/>
</dbReference>
<geneLocation type="plasmid" evidence="1 2">
    <name>p1</name>
</geneLocation>
<gene>
    <name evidence="1" type="ORF">KM029_25030</name>
</gene>
<dbReference type="Proteomes" id="UP000682802">
    <property type="component" value="Plasmid p1"/>
</dbReference>
<dbReference type="InterPro" id="IPR009959">
    <property type="entry name" value="Cyclase_SnoaL-like"/>
</dbReference>
<dbReference type="Gene3D" id="3.10.450.50">
    <property type="match status" value="1"/>
</dbReference>
<protein>
    <submittedName>
        <fullName evidence="1">Ester cyclase</fullName>
    </submittedName>
</protein>
<dbReference type="PANTHER" id="PTHR38436">
    <property type="entry name" value="POLYKETIDE CYCLASE SNOAL-LIKE DOMAIN"/>
    <property type="match status" value="1"/>
</dbReference>
<dbReference type="EMBL" id="CP076130">
    <property type="protein sequence ID" value="QWG10650.1"/>
    <property type="molecule type" value="Genomic_DNA"/>
</dbReference>
<name>A0ABX8H4B9_9BACT</name>
<evidence type="ECO:0000313" key="1">
    <source>
        <dbReference type="EMBL" id="QWG10650.1"/>
    </source>
</evidence>
<keyword evidence="2" id="KW-1185">Reference proteome</keyword>
<organism evidence="1 2">
    <name type="scientific">Flammeovirga kamogawensis</name>
    <dbReference type="NCBI Taxonomy" id="373891"/>
    <lineage>
        <taxon>Bacteria</taxon>
        <taxon>Pseudomonadati</taxon>
        <taxon>Bacteroidota</taxon>
        <taxon>Cytophagia</taxon>
        <taxon>Cytophagales</taxon>
        <taxon>Flammeovirgaceae</taxon>
        <taxon>Flammeovirga</taxon>
    </lineage>
</organism>
<dbReference type="Pfam" id="PF07366">
    <property type="entry name" value="SnoaL"/>
    <property type="match status" value="1"/>
</dbReference>
<accession>A0ABX8H4B9</accession>
<proteinExistence type="predicted"/>
<dbReference type="InterPro" id="IPR032710">
    <property type="entry name" value="NTF2-like_dom_sf"/>
</dbReference>
<evidence type="ECO:0000313" key="2">
    <source>
        <dbReference type="Proteomes" id="UP000682802"/>
    </source>
</evidence>
<dbReference type="RefSeq" id="WP_144077142.1">
    <property type="nucleotide sequence ID" value="NZ_CP076130.1"/>
</dbReference>
<keyword evidence="1" id="KW-0614">Plasmid</keyword>
<sequence length="150" mass="16687">MNNQEIVGKWFNAVWGEEYNPAVIAELASEDMVMKYPLHGERRGYQEIKEMLDELRTAFPDLKFQCTGLIEDKNIVAGKWEGGGTHTGPEFSDLPKIPGLPALVLPENSGRRAEWTGMSYFKIENGKIVSEIGEEDALGAALQFGLLTVK</sequence>
<dbReference type="PANTHER" id="PTHR38436:SF1">
    <property type="entry name" value="ESTER CYCLASE"/>
    <property type="match status" value="1"/>
</dbReference>
<reference evidence="1 2" key="1">
    <citation type="submission" date="2021-05" db="EMBL/GenBank/DDBJ databases">
        <title>Comparative genomic studies on the polysaccharide-degrading batcterial strains of the Flammeovirga genus.</title>
        <authorList>
            <person name="Zewei F."/>
            <person name="Zheng Z."/>
            <person name="Yu L."/>
            <person name="Ruyue G."/>
            <person name="Yanhong M."/>
            <person name="Yuanyuan C."/>
            <person name="Jingyan G."/>
            <person name="Wenjun H."/>
        </authorList>
    </citation>
    <scope>NUCLEOTIDE SEQUENCE [LARGE SCALE GENOMIC DNA]</scope>
    <source>
        <strain evidence="1 2">YS10</strain>
        <plasmid evidence="1 2">p1</plasmid>
    </source>
</reference>